<name>Q8GVM8_ORYSJ</name>
<reference evidence="3" key="1">
    <citation type="journal article" date="2005" name="Nature">
        <title>The map-based sequence of the rice genome.</title>
        <authorList>
            <consortium name="International rice genome sequencing project (IRGSP)"/>
            <person name="Matsumoto T."/>
            <person name="Wu J."/>
            <person name="Kanamori H."/>
            <person name="Katayose Y."/>
            <person name="Fujisawa M."/>
            <person name="Namiki N."/>
            <person name="Mizuno H."/>
            <person name="Yamamoto K."/>
            <person name="Antonio B.A."/>
            <person name="Baba T."/>
            <person name="Sakata K."/>
            <person name="Nagamura Y."/>
            <person name="Aoki H."/>
            <person name="Arikawa K."/>
            <person name="Arita K."/>
            <person name="Bito T."/>
            <person name="Chiden Y."/>
            <person name="Fujitsuka N."/>
            <person name="Fukunaka R."/>
            <person name="Hamada M."/>
            <person name="Harada C."/>
            <person name="Hayashi A."/>
            <person name="Hijishita S."/>
            <person name="Honda M."/>
            <person name="Hosokawa S."/>
            <person name="Ichikawa Y."/>
            <person name="Idonuma A."/>
            <person name="Iijima M."/>
            <person name="Ikeda M."/>
            <person name="Ikeno M."/>
            <person name="Ito K."/>
            <person name="Ito S."/>
            <person name="Ito T."/>
            <person name="Ito Y."/>
            <person name="Ito Y."/>
            <person name="Iwabuchi A."/>
            <person name="Kamiya K."/>
            <person name="Karasawa W."/>
            <person name="Kurita K."/>
            <person name="Katagiri S."/>
            <person name="Kikuta A."/>
            <person name="Kobayashi H."/>
            <person name="Kobayashi N."/>
            <person name="Machita K."/>
            <person name="Maehara T."/>
            <person name="Masukawa M."/>
            <person name="Mizubayashi T."/>
            <person name="Mukai Y."/>
            <person name="Nagasaki H."/>
            <person name="Nagata Y."/>
            <person name="Naito S."/>
            <person name="Nakashima M."/>
            <person name="Nakama Y."/>
            <person name="Nakamichi Y."/>
            <person name="Nakamura M."/>
            <person name="Meguro A."/>
            <person name="Negishi M."/>
            <person name="Ohta I."/>
            <person name="Ohta T."/>
            <person name="Okamoto M."/>
            <person name="Ono N."/>
            <person name="Saji S."/>
            <person name="Sakaguchi M."/>
            <person name="Sakai K."/>
            <person name="Shibata M."/>
            <person name="Shimokawa T."/>
            <person name="Song J."/>
            <person name="Takazaki Y."/>
            <person name="Terasawa K."/>
            <person name="Tsugane M."/>
            <person name="Tsuji K."/>
            <person name="Ueda S."/>
            <person name="Waki K."/>
            <person name="Yamagata H."/>
            <person name="Yamamoto M."/>
            <person name="Yamamoto S."/>
            <person name="Yamane H."/>
            <person name="Yoshiki S."/>
            <person name="Yoshihara R."/>
            <person name="Yukawa K."/>
            <person name="Zhong H."/>
            <person name="Yano M."/>
            <person name="Yuan Q."/>
            <person name="Ouyang S."/>
            <person name="Liu J."/>
            <person name="Jones K.M."/>
            <person name="Gansberger K."/>
            <person name="Moffat K."/>
            <person name="Hill J."/>
            <person name="Bera J."/>
            <person name="Fadrosh D."/>
            <person name="Jin S."/>
            <person name="Johri S."/>
            <person name="Kim M."/>
            <person name="Overton L."/>
            <person name="Reardon M."/>
            <person name="Tsitrin T."/>
            <person name="Vuong H."/>
            <person name="Weaver B."/>
            <person name="Ciecko A."/>
            <person name="Tallon L."/>
            <person name="Jackson J."/>
            <person name="Pai G."/>
            <person name="Aken S.V."/>
            <person name="Utterback T."/>
            <person name="Reidmuller S."/>
            <person name="Feldblyum T."/>
            <person name="Hsiao J."/>
            <person name="Zismann V."/>
            <person name="Iobst S."/>
            <person name="de Vazeille A.R."/>
            <person name="Buell C.R."/>
            <person name="Ying K."/>
            <person name="Li Y."/>
            <person name="Lu T."/>
            <person name="Huang Y."/>
            <person name="Zhao Q."/>
            <person name="Feng Q."/>
            <person name="Zhang L."/>
            <person name="Zhu J."/>
            <person name="Weng Q."/>
            <person name="Mu J."/>
            <person name="Lu Y."/>
            <person name="Fan D."/>
            <person name="Liu Y."/>
            <person name="Guan J."/>
            <person name="Zhang Y."/>
            <person name="Yu S."/>
            <person name="Liu X."/>
            <person name="Zhang Y."/>
            <person name="Hong G."/>
            <person name="Han B."/>
            <person name="Choisne N."/>
            <person name="Demange N."/>
            <person name="Orjeda G."/>
            <person name="Samain S."/>
            <person name="Cattolico L."/>
            <person name="Pelletier E."/>
            <person name="Couloux A."/>
            <person name="Segurens B."/>
            <person name="Wincker P."/>
            <person name="D'Hont A."/>
            <person name="Scarpelli C."/>
            <person name="Weissenbach J."/>
            <person name="Salanoubat M."/>
            <person name="Quetier F."/>
            <person name="Yu Y."/>
            <person name="Kim H.R."/>
            <person name="Rambo T."/>
            <person name="Currie J."/>
            <person name="Collura K."/>
            <person name="Luo M."/>
            <person name="Yang T."/>
            <person name="Ammiraju J.S.S."/>
            <person name="Engler F."/>
            <person name="Soderlund C."/>
            <person name="Wing R.A."/>
            <person name="Palmer L.E."/>
            <person name="de la Bastide M."/>
            <person name="Spiegel L."/>
            <person name="Nascimento L."/>
            <person name="Zutavern T."/>
            <person name="O'Shaughnessy A."/>
            <person name="Dike S."/>
            <person name="Dedhia N."/>
            <person name="Preston R."/>
            <person name="Balija V."/>
            <person name="McCombie W.R."/>
            <person name="Chow T."/>
            <person name="Chen H."/>
            <person name="Chung M."/>
            <person name="Chen C."/>
            <person name="Shaw J."/>
            <person name="Wu H."/>
            <person name="Hsiao K."/>
            <person name="Chao Y."/>
            <person name="Chu M."/>
            <person name="Cheng C."/>
            <person name="Hour A."/>
            <person name="Lee P."/>
            <person name="Lin S."/>
            <person name="Lin Y."/>
            <person name="Liou J."/>
            <person name="Liu S."/>
            <person name="Hsing Y."/>
            <person name="Raghuvanshi S."/>
            <person name="Mohanty A."/>
            <person name="Bharti A.K."/>
            <person name="Gaur A."/>
            <person name="Gupta V."/>
            <person name="Kumar D."/>
            <person name="Ravi V."/>
            <person name="Vij S."/>
            <person name="Kapur A."/>
            <person name="Khurana P."/>
            <person name="Khurana P."/>
            <person name="Khurana J.P."/>
            <person name="Tyagi A.K."/>
            <person name="Gaikwad K."/>
            <person name="Singh A."/>
            <person name="Dalal V."/>
            <person name="Srivastava S."/>
            <person name="Dixit A."/>
            <person name="Pal A.K."/>
            <person name="Ghazi I.A."/>
            <person name="Yadav M."/>
            <person name="Pandit A."/>
            <person name="Bhargava A."/>
            <person name="Sureshbabu K."/>
            <person name="Batra K."/>
            <person name="Sharma T.R."/>
            <person name="Mohapatra T."/>
            <person name="Singh N.K."/>
            <person name="Messing J."/>
            <person name="Nelson A.B."/>
            <person name="Fuks G."/>
            <person name="Kavchok S."/>
            <person name="Keizer G."/>
            <person name="Linton E."/>
            <person name="Llaca V."/>
            <person name="Song R."/>
            <person name="Tanyolac B."/>
            <person name="Young S."/>
            <person name="Ho-Il K."/>
            <person name="Hahn J.H."/>
            <person name="Sangsakoo G."/>
            <person name="Vanavichit A."/>
            <person name="de Mattos Luiz.A.T."/>
            <person name="Zimmer P.D."/>
            <person name="Malone G."/>
            <person name="Dellagostin O."/>
            <person name="de Oliveira A.C."/>
            <person name="Bevan M."/>
            <person name="Bancroft I."/>
            <person name="Minx P."/>
            <person name="Cordum H."/>
            <person name="Wilson R."/>
            <person name="Cheng Z."/>
            <person name="Jin W."/>
            <person name="Jiang J."/>
            <person name="Leong S.A."/>
            <person name="Iwama H."/>
            <person name="Gojobori T."/>
            <person name="Itoh T."/>
            <person name="Niimura Y."/>
            <person name="Fujii Y."/>
            <person name="Habara T."/>
            <person name="Sakai H."/>
            <person name="Sato Y."/>
            <person name="Wilson G."/>
            <person name="Kumar K."/>
            <person name="McCouch S."/>
            <person name="Juretic N."/>
            <person name="Hoen D."/>
            <person name="Wright S."/>
            <person name="Bruskiewich R."/>
            <person name="Bureau T."/>
            <person name="Miyao A."/>
            <person name="Hirochika H."/>
            <person name="Nishikawa T."/>
            <person name="Kadowaki K."/>
            <person name="Sugiura M."/>
            <person name="Burr B."/>
            <person name="Sasaki T."/>
        </authorList>
    </citation>
    <scope>NUCLEOTIDE SEQUENCE [LARGE SCALE GENOMIC DNA]</scope>
    <source>
        <strain evidence="3">cv. Nipponbare</strain>
    </source>
</reference>
<feature type="compositionally biased region" description="Basic and acidic residues" evidence="1">
    <location>
        <begin position="49"/>
        <end position="59"/>
    </location>
</feature>
<accession>Q8GVM8</accession>
<evidence type="ECO:0000313" key="2">
    <source>
        <dbReference type="EMBL" id="BAC22416.1"/>
    </source>
</evidence>
<proteinExistence type="predicted"/>
<evidence type="ECO:0000256" key="1">
    <source>
        <dbReference type="SAM" id="MobiDB-lite"/>
    </source>
</evidence>
<gene>
    <name evidence="2" type="primary">OSJNBb0091I19.109</name>
</gene>
<feature type="compositionally biased region" description="Polar residues" evidence="1">
    <location>
        <begin position="68"/>
        <end position="78"/>
    </location>
</feature>
<feature type="region of interest" description="Disordered" evidence="1">
    <location>
        <begin position="1"/>
        <end position="29"/>
    </location>
</feature>
<reference evidence="3" key="2">
    <citation type="journal article" date="2008" name="Nucleic Acids Res.">
        <title>The rice annotation project database (RAP-DB): 2008 update.</title>
        <authorList>
            <consortium name="The rice annotation project (RAP)"/>
        </authorList>
    </citation>
    <scope>GENOME REANNOTATION</scope>
    <source>
        <strain evidence="3">cv. Nipponbare</strain>
    </source>
</reference>
<sequence length="78" mass="8279">MKATSPLLTSEDELPAVSRRNGGEAGEEEVAAKRMVAMLGSEEAGVEEADGRGEEENGRRVRRAAINGGSSLETKFDD</sequence>
<evidence type="ECO:0000313" key="3">
    <source>
        <dbReference type="Proteomes" id="UP000000763"/>
    </source>
</evidence>
<dbReference type="AlphaFoldDB" id="Q8GVM8"/>
<protein>
    <submittedName>
        <fullName evidence="2">Uncharacterized protein</fullName>
    </submittedName>
</protein>
<organism evidence="2 3">
    <name type="scientific">Oryza sativa subsp. japonica</name>
    <name type="common">Rice</name>
    <dbReference type="NCBI Taxonomy" id="39947"/>
    <lineage>
        <taxon>Eukaryota</taxon>
        <taxon>Viridiplantae</taxon>
        <taxon>Streptophyta</taxon>
        <taxon>Embryophyta</taxon>
        <taxon>Tracheophyta</taxon>
        <taxon>Spermatophyta</taxon>
        <taxon>Magnoliopsida</taxon>
        <taxon>Liliopsida</taxon>
        <taxon>Poales</taxon>
        <taxon>Poaceae</taxon>
        <taxon>BOP clade</taxon>
        <taxon>Oryzoideae</taxon>
        <taxon>Oryzeae</taxon>
        <taxon>Oryzinae</taxon>
        <taxon>Oryza</taxon>
        <taxon>Oryza sativa</taxon>
    </lineage>
</organism>
<dbReference type="EMBL" id="AP005106">
    <property type="protein sequence ID" value="BAC22416.1"/>
    <property type="molecule type" value="Genomic_DNA"/>
</dbReference>
<feature type="region of interest" description="Disordered" evidence="1">
    <location>
        <begin position="41"/>
        <end position="78"/>
    </location>
</feature>
<dbReference type="Proteomes" id="UP000000763">
    <property type="component" value="Chromosome 7"/>
</dbReference>